<dbReference type="Proteomes" id="UP000790377">
    <property type="component" value="Unassembled WGS sequence"/>
</dbReference>
<reference evidence="1" key="1">
    <citation type="journal article" date="2021" name="New Phytol.">
        <title>Evolutionary innovations through gain and loss of genes in the ectomycorrhizal Boletales.</title>
        <authorList>
            <person name="Wu G."/>
            <person name="Miyauchi S."/>
            <person name="Morin E."/>
            <person name="Kuo A."/>
            <person name="Drula E."/>
            <person name="Varga T."/>
            <person name="Kohler A."/>
            <person name="Feng B."/>
            <person name="Cao Y."/>
            <person name="Lipzen A."/>
            <person name="Daum C."/>
            <person name="Hundley H."/>
            <person name="Pangilinan J."/>
            <person name="Johnson J."/>
            <person name="Barry K."/>
            <person name="LaButti K."/>
            <person name="Ng V."/>
            <person name="Ahrendt S."/>
            <person name="Min B."/>
            <person name="Choi I.G."/>
            <person name="Park H."/>
            <person name="Plett J.M."/>
            <person name="Magnuson J."/>
            <person name="Spatafora J.W."/>
            <person name="Nagy L.G."/>
            <person name="Henrissat B."/>
            <person name="Grigoriev I.V."/>
            <person name="Yang Z.L."/>
            <person name="Xu J."/>
            <person name="Martin F.M."/>
        </authorList>
    </citation>
    <scope>NUCLEOTIDE SEQUENCE</scope>
    <source>
        <strain evidence="1">ATCC 28755</strain>
    </source>
</reference>
<name>A0ACB8A3R5_9AGAM</name>
<keyword evidence="2" id="KW-1185">Reference proteome</keyword>
<accession>A0ACB8A3R5</accession>
<evidence type="ECO:0000313" key="1">
    <source>
        <dbReference type="EMBL" id="KAH7907930.1"/>
    </source>
</evidence>
<comment type="caution">
    <text evidence="1">The sequence shown here is derived from an EMBL/GenBank/DDBJ whole genome shotgun (WGS) entry which is preliminary data.</text>
</comment>
<evidence type="ECO:0000313" key="2">
    <source>
        <dbReference type="Proteomes" id="UP000790377"/>
    </source>
</evidence>
<proteinExistence type="predicted"/>
<sequence length="214" mass="23151">MSEPAAPATPAVNDPNATITEAEKSATVTKIDTAKDKKAVGDGAFKAGDVKSALRSYHEALMYLHGIDKNALKSLGMSSSPSPAGAVDEAAGAKTANETTEVDSMLEKIYANMSACHLKQENWKRALDTADKALAKNESNPKAMFRKGKALGEQGHFEKAEKILEELKRKHPGERALADAELTRLRAADKERQKAHDQKMRGWLSREKKSAPAP</sequence>
<dbReference type="EMBL" id="MU267858">
    <property type="protein sequence ID" value="KAH7907930.1"/>
    <property type="molecule type" value="Genomic_DNA"/>
</dbReference>
<gene>
    <name evidence="1" type="ORF">BJ138DRAFT_1158791</name>
</gene>
<organism evidence="1 2">
    <name type="scientific">Hygrophoropsis aurantiaca</name>
    <dbReference type="NCBI Taxonomy" id="72124"/>
    <lineage>
        <taxon>Eukaryota</taxon>
        <taxon>Fungi</taxon>
        <taxon>Dikarya</taxon>
        <taxon>Basidiomycota</taxon>
        <taxon>Agaricomycotina</taxon>
        <taxon>Agaricomycetes</taxon>
        <taxon>Agaricomycetidae</taxon>
        <taxon>Boletales</taxon>
        <taxon>Coniophorineae</taxon>
        <taxon>Hygrophoropsidaceae</taxon>
        <taxon>Hygrophoropsis</taxon>
    </lineage>
</organism>
<protein>
    <submittedName>
        <fullName evidence="1">Uncharacterized protein</fullName>
    </submittedName>
</protein>